<dbReference type="EMBL" id="AFFK01018478">
    <property type="status" value="NOT_ANNOTATED_CDS"/>
    <property type="molecule type" value="Genomic_DNA"/>
</dbReference>
<dbReference type="EnsemblMetazoa" id="SMAR003547-RA">
    <property type="protein sequence ID" value="SMAR003547-PA"/>
    <property type="gene ID" value="SMAR003547"/>
</dbReference>
<dbReference type="HOGENOM" id="CLU_2707932_0_0_1"/>
<organism evidence="1 2">
    <name type="scientific">Strigamia maritima</name>
    <name type="common">European centipede</name>
    <name type="synonym">Geophilus maritimus</name>
    <dbReference type="NCBI Taxonomy" id="126957"/>
    <lineage>
        <taxon>Eukaryota</taxon>
        <taxon>Metazoa</taxon>
        <taxon>Ecdysozoa</taxon>
        <taxon>Arthropoda</taxon>
        <taxon>Myriapoda</taxon>
        <taxon>Chilopoda</taxon>
        <taxon>Pleurostigmophora</taxon>
        <taxon>Geophilomorpha</taxon>
        <taxon>Linotaeniidae</taxon>
        <taxon>Strigamia</taxon>
    </lineage>
</organism>
<evidence type="ECO:0000313" key="2">
    <source>
        <dbReference type="Proteomes" id="UP000014500"/>
    </source>
</evidence>
<sequence length="73" mass="8359">MAGKIEATSGVMMVPEKSITTDEQLQCTNNWINKIRPFRLISRDDDKQAQNVKANVKKQMTVTKLRLELPKID</sequence>
<proteinExistence type="predicted"/>
<keyword evidence="2" id="KW-1185">Reference proteome</keyword>
<reference evidence="1" key="2">
    <citation type="submission" date="2015-02" db="UniProtKB">
        <authorList>
            <consortium name="EnsemblMetazoa"/>
        </authorList>
    </citation>
    <scope>IDENTIFICATION</scope>
</reference>
<dbReference type="Proteomes" id="UP000014500">
    <property type="component" value="Unassembled WGS sequence"/>
</dbReference>
<accession>T1IR63</accession>
<reference evidence="2" key="1">
    <citation type="submission" date="2011-05" db="EMBL/GenBank/DDBJ databases">
        <authorList>
            <person name="Richards S.R."/>
            <person name="Qu J."/>
            <person name="Jiang H."/>
            <person name="Jhangiani S.N."/>
            <person name="Agravi P."/>
            <person name="Goodspeed R."/>
            <person name="Gross S."/>
            <person name="Mandapat C."/>
            <person name="Jackson L."/>
            <person name="Mathew T."/>
            <person name="Pu L."/>
            <person name="Thornton R."/>
            <person name="Saada N."/>
            <person name="Wilczek-Boney K.B."/>
            <person name="Lee S."/>
            <person name="Kovar C."/>
            <person name="Wu Y."/>
            <person name="Scherer S.E."/>
            <person name="Worley K.C."/>
            <person name="Muzny D.M."/>
            <person name="Gibbs R."/>
        </authorList>
    </citation>
    <scope>NUCLEOTIDE SEQUENCE</scope>
    <source>
        <strain evidence="2">Brora</strain>
    </source>
</reference>
<evidence type="ECO:0000313" key="1">
    <source>
        <dbReference type="EnsemblMetazoa" id="SMAR003547-PA"/>
    </source>
</evidence>
<dbReference type="AlphaFoldDB" id="T1IR63"/>
<name>T1IR63_STRMM</name>
<protein>
    <submittedName>
        <fullName evidence="1">Uncharacterized protein</fullName>
    </submittedName>
</protein>